<organism evidence="5 6">
    <name type="scientific">Cellulomonas pakistanensis</name>
    <dbReference type="NCBI Taxonomy" id="992287"/>
    <lineage>
        <taxon>Bacteria</taxon>
        <taxon>Bacillati</taxon>
        <taxon>Actinomycetota</taxon>
        <taxon>Actinomycetes</taxon>
        <taxon>Micrococcales</taxon>
        <taxon>Cellulomonadaceae</taxon>
        <taxon>Cellulomonas</taxon>
    </lineage>
</organism>
<gene>
    <name evidence="5" type="ORF">Cpa01nite_14080</name>
</gene>
<evidence type="ECO:0000256" key="3">
    <source>
        <dbReference type="SAM" id="MobiDB-lite"/>
    </source>
</evidence>
<sequence length="184" mass="19097">MTAAGAAADPPEVRAARPDEAGPLADLAAATFPLACPPSSTPEDHAAFIGANLTEEHFGAYLADPTRDLLVADEDGALVGYTMLVAGEPYAAEVAAAVPLRPTVELSKCYVLPGRHGGGVAAALMAASLDAARARDAAGIWLGVNGENLRAQAFYRRSGFEVVGERTFQVGDQVHHDLVLHRAL</sequence>
<dbReference type="EMBL" id="BONO01000008">
    <property type="protein sequence ID" value="GIG36027.1"/>
    <property type="molecule type" value="Genomic_DNA"/>
</dbReference>
<reference evidence="5" key="1">
    <citation type="submission" date="2021-01" db="EMBL/GenBank/DDBJ databases">
        <title>Whole genome shotgun sequence of Cellulomonas pakistanensis NBRC 110800.</title>
        <authorList>
            <person name="Komaki H."/>
            <person name="Tamura T."/>
        </authorList>
    </citation>
    <scope>NUCLEOTIDE SEQUENCE</scope>
    <source>
        <strain evidence="5">NBRC 110800</strain>
    </source>
</reference>
<keyword evidence="2" id="KW-0012">Acyltransferase</keyword>
<evidence type="ECO:0000313" key="5">
    <source>
        <dbReference type="EMBL" id="GIG36027.1"/>
    </source>
</evidence>
<dbReference type="Pfam" id="PF00583">
    <property type="entry name" value="Acetyltransf_1"/>
    <property type="match status" value="1"/>
</dbReference>
<keyword evidence="1" id="KW-0808">Transferase</keyword>
<name>A0A919U6H1_9CELL</name>
<dbReference type="CDD" id="cd04301">
    <property type="entry name" value="NAT_SF"/>
    <property type="match status" value="1"/>
</dbReference>
<dbReference type="AlphaFoldDB" id="A0A919U6H1"/>
<protein>
    <submittedName>
        <fullName evidence="5">N-acetyltransferase</fullName>
    </submittedName>
</protein>
<feature type="compositionally biased region" description="Basic and acidic residues" evidence="3">
    <location>
        <begin position="11"/>
        <end position="20"/>
    </location>
</feature>
<dbReference type="SUPFAM" id="SSF55729">
    <property type="entry name" value="Acyl-CoA N-acyltransferases (Nat)"/>
    <property type="match status" value="1"/>
</dbReference>
<dbReference type="InterPro" id="IPR050832">
    <property type="entry name" value="Bact_Acetyltransf"/>
</dbReference>
<dbReference type="RefSeq" id="WP_203668048.1">
    <property type="nucleotide sequence ID" value="NZ_BONO01000008.1"/>
</dbReference>
<dbReference type="PANTHER" id="PTHR43877">
    <property type="entry name" value="AMINOALKYLPHOSPHONATE N-ACETYLTRANSFERASE-RELATED-RELATED"/>
    <property type="match status" value="1"/>
</dbReference>
<dbReference type="Gene3D" id="3.40.630.30">
    <property type="match status" value="1"/>
</dbReference>
<dbReference type="GO" id="GO:0016747">
    <property type="term" value="F:acyltransferase activity, transferring groups other than amino-acyl groups"/>
    <property type="evidence" value="ECO:0007669"/>
    <property type="project" value="InterPro"/>
</dbReference>
<accession>A0A919U6H1</accession>
<dbReference type="InterPro" id="IPR016181">
    <property type="entry name" value="Acyl_CoA_acyltransferase"/>
</dbReference>
<dbReference type="Proteomes" id="UP000642125">
    <property type="component" value="Unassembled WGS sequence"/>
</dbReference>
<dbReference type="PANTHER" id="PTHR43877:SF1">
    <property type="entry name" value="ACETYLTRANSFERASE"/>
    <property type="match status" value="1"/>
</dbReference>
<proteinExistence type="predicted"/>
<feature type="domain" description="N-acetyltransferase" evidence="4">
    <location>
        <begin position="11"/>
        <end position="184"/>
    </location>
</feature>
<evidence type="ECO:0000256" key="2">
    <source>
        <dbReference type="ARBA" id="ARBA00023315"/>
    </source>
</evidence>
<evidence type="ECO:0000259" key="4">
    <source>
        <dbReference type="PROSITE" id="PS51186"/>
    </source>
</evidence>
<dbReference type="PROSITE" id="PS51186">
    <property type="entry name" value="GNAT"/>
    <property type="match status" value="1"/>
</dbReference>
<evidence type="ECO:0000256" key="1">
    <source>
        <dbReference type="ARBA" id="ARBA00022679"/>
    </source>
</evidence>
<dbReference type="InterPro" id="IPR000182">
    <property type="entry name" value="GNAT_dom"/>
</dbReference>
<keyword evidence="6" id="KW-1185">Reference proteome</keyword>
<comment type="caution">
    <text evidence="5">The sequence shown here is derived from an EMBL/GenBank/DDBJ whole genome shotgun (WGS) entry which is preliminary data.</text>
</comment>
<feature type="region of interest" description="Disordered" evidence="3">
    <location>
        <begin position="1"/>
        <end position="20"/>
    </location>
</feature>
<evidence type="ECO:0000313" key="6">
    <source>
        <dbReference type="Proteomes" id="UP000642125"/>
    </source>
</evidence>